<accession>A0A7T8QTI7</accession>
<evidence type="ECO:0000259" key="1">
    <source>
        <dbReference type="Pfam" id="PF21178"/>
    </source>
</evidence>
<sequence>AKKSKSGALDLDEAFSSEKSRLAQLSNKCGDADIDYFIREIGEITGISHKLPVGIQNARAILEYLVTHLVEFKKLNSEEEETAS</sequence>
<dbReference type="OrthoDB" id="10259368at2759"/>
<name>A0A7T8QTI7_CALRO</name>
<dbReference type="Proteomes" id="UP000595437">
    <property type="component" value="Chromosome 5"/>
</dbReference>
<feature type="non-terminal residue" evidence="2">
    <location>
        <position position="1"/>
    </location>
</feature>
<gene>
    <name evidence="2" type="ORF">FKW44_007364</name>
</gene>
<organism evidence="2 3">
    <name type="scientific">Caligus rogercresseyi</name>
    <name type="common">Sea louse</name>
    <dbReference type="NCBI Taxonomy" id="217165"/>
    <lineage>
        <taxon>Eukaryota</taxon>
        <taxon>Metazoa</taxon>
        <taxon>Ecdysozoa</taxon>
        <taxon>Arthropoda</taxon>
        <taxon>Crustacea</taxon>
        <taxon>Multicrustacea</taxon>
        <taxon>Hexanauplia</taxon>
        <taxon>Copepoda</taxon>
        <taxon>Siphonostomatoida</taxon>
        <taxon>Caligidae</taxon>
        <taxon>Caligus</taxon>
    </lineage>
</organism>
<feature type="domain" description="Intraflagellar transport protein 52 C-terminal" evidence="1">
    <location>
        <begin position="15"/>
        <end position="65"/>
    </location>
</feature>
<dbReference type="PANTHER" id="PTHR12969:SF7">
    <property type="entry name" value="INTRAFLAGELLAR TRANSPORT PROTEIN 52 HOMOLOG"/>
    <property type="match status" value="1"/>
</dbReference>
<dbReference type="GO" id="GO:0060271">
    <property type="term" value="P:cilium assembly"/>
    <property type="evidence" value="ECO:0007669"/>
    <property type="project" value="TreeGrafter"/>
</dbReference>
<protein>
    <recommendedName>
        <fullName evidence="1">Intraflagellar transport protein 52 C-terminal domain-containing protein</fullName>
    </recommendedName>
</protein>
<dbReference type="InterPro" id="IPR039975">
    <property type="entry name" value="IFT52"/>
</dbReference>
<evidence type="ECO:0000313" key="3">
    <source>
        <dbReference type="Proteomes" id="UP000595437"/>
    </source>
</evidence>
<dbReference type="GO" id="GO:0042073">
    <property type="term" value="P:intraciliary transport"/>
    <property type="evidence" value="ECO:0007669"/>
    <property type="project" value="TreeGrafter"/>
</dbReference>
<proteinExistence type="predicted"/>
<dbReference type="GO" id="GO:0005929">
    <property type="term" value="C:cilium"/>
    <property type="evidence" value="ECO:0007669"/>
    <property type="project" value="TreeGrafter"/>
</dbReference>
<dbReference type="GO" id="GO:0030992">
    <property type="term" value="C:intraciliary transport particle B"/>
    <property type="evidence" value="ECO:0007669"/>
    <property type="project" value="TreeGrafter"/>
</dbReference>
<dbReference type="AlphaFoldDB" id="A0A7T8QTI7"/>
<keyword evidence="3" id="KW-1185">Reference proteome</keyword>
<evidence type="ECO:0000313" key="2">
    <source>
        <dbReference type="EMBL" id="QQP54513.1"/>
    </source>
</evidence>
<reference evidence="3" key="1">
    <citation type="submission" date="2021-01" db="EMBL/GenBank/DDBJ databases">
        <title>Caligus Genome Assembly.</title>
        <authorList>
            <person name="Gallardo-Escarate C."/>
        </authorList>
    </citation>
    <scope>NUCLEOTIDE SEQUENCE [LARGE SCALE GENOMIC DNA]</scope>
</reference>
<dbReference type="InterPro" id="IPR048643">
    <property type="entry name" value="Itf52_C"/>
</dbReference>
<dbReference type="Gene3D" id="6.10.250.2800">
    <property type="match status" value="1"/>
</dbReference>
<dbReference type="CDD" id="cd23683">
    <property type="entry name" value="IFT52_CTD"/>
    <property type="match status" value="1"/>
</dbReference>
<dbReference type="EMBL" id="CP045894">
    <property type="protein sequence ID" value="QQP54513.1"/>
    <property type="molecule type" value="Genomic_DNA"/>
</dbReference>
<dbReference type="GO" id="GO:0005814">
    <property type="term" value="C:centriole"/>
    <property type="evidence" value="ECO:0007669"/>
    <property type="project" value="TreeGrafter"/>
</dbReference>
<dbReference type="PANTHER" id="PTHR12969">
    <property type="entry name" value="NGD5/OSM-6/IFT52"/>
    <property type="match status" value="1"/>
</dbReference>
<dbReference type="Pfam" id="PF21178">
    <property type="entry name" value="Itf52_C"/>
    <property type="match status" value="1"/>
</dbReference>